<dbReference type="InterPro" id="IPR041569">
    <property type="entry name" value="AAA_lid_3"/>
</dbReference>
<dbReference type="CDD" id="cd19503">
    <property type="entry name" value="RecA-like_CDC48_NLV2_r1-like"/>
    <property type="match status" value="1"/>
</dbReference>
<dbReference type="InterPro" id="IPR003960">
    <property type="entry name" value="ATPase_AAA_CS"/>
</dbReference>
<evidence type="ECO:0000256" key="2">
    <source>
        <dbReference type="ARBA" id="ARBA00012554"/>
    </source>
</evidence>
<dbReference type="OrthoDB" id="27435at2759"/>
<evidence type="ECO:0000259" key="11">
    <source>
        <dbReference type="SMART" id="SM00382"/>
    </source>
</evidence>
<dbReference type="GeneID" id="110976832"/>
<dbReference type="Pfam" id="PF00004">
    <property type="entry name" value="AAA"/>
    <property type="match status" value="2"/>
</dbReference>
<feature type="domain" description="AAA+ ATPase" evidence="11">
    <location>
        <begin position="747"/>
        <end position="885"/>
    </location>
</feature>
<dbReference type="FunFam" id="3.40.50.300:FF:000012">
    <property type="entry name" value="Transitional endoplasmic reticulum ATPase"/>
    <property type="match status" value="1"/>
</dbReference>
<evidence type="ECO:0000256" key="10">
    <source>
        <dbReference type="SAM" id="MobiDB-lite"/>
    </source>
</evidence>
<dbReference type="GO" id="GO:0005737">
    <property type="term" value="C:cytoplasm"/>
    <property type="evidence" value="ECO:0007669"/>
    <property type="project" value="UniProtKB-SubCell"/>
</dbReference>
<keyword evidence="3" id="KW-0963">Cytoplasm</keyword>
<evidence type="ECO:0000256" key="6">
    <source>
        <dbReference type="ARBA" id="ARBA00022801"/>
    </source>
</evidence>
<dbReference type="InterPro" id="IPR003593">
    <property type="entry name" value="AAA+_ATPase"/>
</dbReference>
<dbReference type="KEGG" id="aplc:110976832"/>
<sequence>MSAKKKPGRSEWLSCQVCDILVSSRDWPKHKTQCPGSRGATEQWGAPTSTVFFPDRSGAQDGSDTNGRHGRGRRTDTTFHHGFVRSGVLYSEVCLQAEKAGNEKLPSSSHQLMVHLNPDTMRLCNLCIGRPALLTSLRSKVKLIATAWPVANFPAASVGINGNLQKVNGVVGNDLVCVKAVEGPMLLAADIKLFSVHQGKFLQSLDFKKYFLRSVEGRCILPGSILSISYYGKPVLSQVIEITHKDGTMINIDQSPYRTQPRLSSQSESMISDVNFAEGNLNLDASLNAENSFLGRSNLETGNSSRNSINKNAGSLNSISEMQSLLSDSMDSGSEALHHFISNFVESSNSPNISTSTPKKINSTAGNMQGLSESFQELEIGVLHVPEDGPSGKSSSDRTSTQDCQQLVFSSIGTSTNLVFVTRLDKDKSLSDDEAKHDLVTYDKIGGLSRQLKTIRETLELPLKNPKFFKSLGVAPPRGVLMYGPPGVGKTMIARAVANEVGAHVTIINGPEVMSRYYGESEARLRSIFREAAKSAPSLIFIDELDALCPHRERVQSDLEKRIVATLLTLMDGVDALASRGHLMVLGATNRPDAVDPALRRPGRFDREIEIGVPNAGDRADILSKCLQHVPHTLTKADITVVADTAHGYVGADLAAVCKEAAIHSFERLKGTLSDSELKDTVSVSSQDVLLALKTVKPSAMREVEIRVPRVHWSDIGGQVAIKQKLKQAVEWPIKHPEAFQRLGITPPRGILMYGPPGCSKTLIAKALATESGLNFISVKGPELFNKWVGESERAVREVFRKARTAAPAIIFFDEIDALAVERGSSSGGSNVADRVLGQLLTEIDGVEKLQDVTIVAATNRPDMIDKALLRPGRLDRILHITLPDSQTRRDIFQIQFRIMPIASDVDVESLVGETEKYSGAEVVALCREAGLAAMQEDINIDSVCARHFMQALQTVQPRTPDKLIRFYEDYIETSGLHSI</sequence>
<evidence type="ECO:0000313" key="13">
    <source>
        <dbReference type="RefSeq" id="XP_022086132.1"/>
    </source>
</evidence>
<dbReference type="Proteomes" id="UP000694845">
    <property type="component" value="Unplaced"/>
</dbReference>
<dbReference type="Gene3D" id="1.10.8.60">
    <property type="match status" value="2"/>
</dbReference>
<evidence type="ECO:0000256" key="8">
    <source>
        <dbReference type="ARBA" id="ARBA00023186"/>
    </source>
</evidence>
<dbReference type="InterPro" id="IPR027417">
    <property type="entry name" value="P-loop_NTPase"/>
</dbReference>
<dbReference type="PROSITE" id="PS00674">
    <property type="entry name" value="AAA"/>
    <property type="match status" value="2"/>
</dbReference>
<dbReference type="Pfam" id="PF17862">
    <property type="entry name" value="AAA_lid_3"/>
    <property type="match status" value="2"/>
</dbReference>
<evidence type="ECO:0000256" key="3">
    <source>
        <dbReference type="ARBA" id="ARBA00022490"/>
    </source>
</evidence>
<gene>
    <name evidence="13" type="primary">LOC110976832</name>
</gene>
<accession>A0A8B7Y0T4</accession>
<dbReference type="SUPFAM" id="SSF52540">
    <property type="entry name" value="P-loop containing nucleoside triphosphate hydrolases"/>
    <property type="match status" value="2"/>
</dbReference>
<keyword evidence="12" id="KW-1185">Reference proteome</keyword>
<evidence type="ECO:0000313" key="12">
    <source>
        <dbReference type="Proteomes" id="UP000694845"/>
    </source>
</evidence>
<dbReference type="GO" id="GO:0016887">
    <property type="term" value="F:ATP hydrolysis activity"/>
    <property type="evidence" value="ECO:0007669"/>
    <property type="project" value="InterPro"/>
</dbReference>
<comment type="subcellular location">
    <subcellularLocation>
        <location evidence="1">Cytoplasm</location>
    </subcellularLocation>
</comment>
<dbReference type="FunFam" id="3.40.50.300:FF:000661">
    <property type="entry name" value="calmodulin-interacting protein 111 isoform X1"/>
    <property type="match status" value="1"/>
</dbReference>
<dbReference type="CDD" id="cd19511">
    <property type="entry name" value="RecA-like_CDC48_r2-like"/>
    <property type="match status" value="1"/>
</dbReference>
<evidence type="ECO:0000256" key="9">
    <source>
        <dbReference type="ARBA" id="ARBA00061477"/>
    </source>
</evidence>
<dbReference type="InterPro" id="IPR003959">
    <property type="entry name" value="ATPase_AAA_core"/>
</dbReference>
<dbReference type="CTD" id="100297992"/>
<evidence type="ECO:0000256" key="7">
    <source>
        <dbReference type="ARBA" id="ARBA00022840"/>
    </source>
</evidence>
<protein>
    <recommendedName>
        <fullName evidence="2">non-chaperonin molecular chaperone ATPase</fullName>
        <ecNumber evidence="2">3.6.4.10</ecNumber>
    </recommendedName>
</protein>
<organism evidence="12 13">
    <name type="scientific">Acanthaster planci</name>
    <name type="common">Crown-of-thorns starfish</name>
    <dbReference type="NCBI Taxonomy" id="133434"/>
    <lineage>
        <taxon>Eukaryota</taxon>
        <taxon>Metazoa</taxon>
        <taxon>Echinodermata</taxon>
        <taxon>Eleutherozoa</taxon>
        <taxon>Asterozoa</taxon>
        <taxon>Asteroidea</taxon>
        <taxon>Valvatacea</taxon>
        <taxon>Valvatida</taxon>
        <taxon>Acanthasteridae</taxon>
        <taxon>Acanthaster</taxon>
    </lineage>
</organism>
<reference evidence="13" key="1">
    <citation type="submission" date="2025-08" db="UniProtKB">
        <authorList>
            <consortium name="RefSeq"/>
        </authorList>
    </citation>
    <scope>IDENTIFICATION</scope>
</reference>
<dbReference type="EC" id="3.6.4.10" evidence="2"/>
<keyword evidence="4" id="KW-0677">Repeat</keyword>
<dbReference type="InterPro" id="IPR050168">
    <property type="entry name" value="AAA_ATPase_domain"/>
</dbReference>
<name>A0A8B7Y0T4_ACAPL</name>
<dbReference type="PANTHER" id="PTHR23077">
    <property type="entry name" value="AAA-FAMILY ATPASE"/>
    <property type="match status" value="1"/>
</dbReference>
<dbReference type="Gene3D" id="3.40.50.300">
    <property type="entry name" value="P-loop containing nucleotide triphosphate hydrolases"/>
    <property type="match status" value="2"/>
</dbReference>
<dbReference type="GO" id="GO:0005524">
    <property type="term" value="F:ATP binding"/>
    <property type="evidence" value="ECO:0007669"/>
    <property type="project" value="UniProtKB-KW"/>
</dbReference>
<comment type="similarity">
    <text evidence="9">Belongs to the AAA ATPase family. AFG2 subfamily.</text>
</comment>
<keyword evidence="7" id="KW-0067">ATP-binding</keyword>
<evidence type="ECO:0000256" key="5">
    <source>
        <dbReference type="ARBA" id="ARBA00022741"/>
    </source>
</evidence>
<proteinExistence type="inferred from homology"/>
<feature type="domain" description="AAA+ ATPase" evidence="11">
    <location>
        <begin position="476"/>
        <end position="615"/>
    </location>
</feature>
<dbReference type="PANTHER" id="PTHR23077:SF27">
    <property type="entry name" value="ATPASE FAMILY GENE 2 PROTEIN HOMOLOG A"/>
    <property type="match status" value="1"/>
</dbReference>
<dbReference type="RefSeq" id="XP_022086132.1">
    <property type="nucleotide sequence ID" value="XM_022230440.1"/>
</dbReference>
<dbReference type="SMART" id="SM00382">
    <property type="entry name" value="AAA"/>
    <property type="match status" value="2"/>
</dbReference>
<dbReference type="FunFam" id="1.10.8.60:FF:000069">
    <property type="entry name" value="spermatogenesis-associated protein 5 isoform X1"/>
    <property type="match status" value="1"/>
</dbReference>
<feature type="region of interest" description="Disordered" evidence="10">
    <location>
        <begin position="51"/>
        <end position="77"/>
    </location>
</feature>
<evidence type="ECO:0000256" key="1">
    <source>
        <dbReference type="ARBA" id="ARBA00004496"/>
    </source>
</evidence>
<keyword evidence="6" id="KW-0378">Hydrolase</keyword>
<keyword evidence="8" id="KW-0143">Chaperone</keyword>
<evidence type="ECO:0000256" key="4">
    <source>
        <dbReference type="ARBA" id="ARBA00022737"/>
    </source>
</evidence>
<dbReference type="AlphaFoldDB" id="A0A8B7Y0T4"/>
<keyword evidence="5" id="KW-0547">Nucleotide-binding</keyword>